<accession>A0AAD7F4W8</accession>
<organism evidence="1 2">
    <name type="scientific">Mycena albidolilacea</name>
    <dbReference type="NCBI Taxonomy" id="1033008"/>
    <lineage>
        <taxon>Eukaryota</taxon>
        <taxon>Fungi</taxon>
        <taxon>Dikarya</taxon>
        <taxon>Basidiomycota</taxon>
        <taxon>Agaricomycotina</taxon>
        <taxon>Agaricomycetes</taxon>
        <taxon>Agaricomycetidae</taxon>
        <taxon>Agaricales</taxon>
        <taxon>Marasmiineae</taxon>
        <taxon>Mycenaceae</taxon>
        <taxon>Mycena</taxon>
    </lineage>
</organism>
<sequence length="173" mass="19325">MLTDLRKRLIEFDKQTTEQRLVLEQLQNTRSDVECKLHATATYPVTVLTLPTEIAAEIFVHCLPFFGPWSKIPRVCKKSAPIIIFAVCHAWQDIAFATPKFWSKLAVRLDDIPHGVVSEPGLVESYIDQWLDRAGNCPLSLDLYLSGSAVCETSSTAGPIECNISVWILNPAI</sequence>
<gene>
    <name evidence="1" type="ORF">DFH08DRAFT_1071396</name>
</gene>
<proteinExistence type="predicted"/>
<dbReference type="EMBL" id="JARIHO010000001">
    <property type="protein sequence ID" value="KAJ7368754.1"/>
    <property type="molecule type" value="Genomic_DNA"/>
</dbReference>
<reference evidence="1" key="1">
    <citation type="submission" date="2023-03" db="EMBL/GenBank/DDBJ databases">
        <title>Massive genome expansion in bonnet fungi (Mycena s.s.) driven by repeated elements and novel gene families across ecological guilds.</title>
        <authorList>
            <consortium name="Lawrence Berkeley National Laboratory"/>
            <person name="Harder C.B."/>
            <person name="Miyauchi S."/>
            <person name="Viragh M."/>
            <person name="Kuo A."/>
            <person name="Thoen E."/>
            <person name="Andreopoulos B."/>
            <person name="Lu D."/>
            <person name="Skrede I."/>
            <person name="Drula E."/>
            <person name="Henrissat B."/>
            <person name="Morin E."/>
            <person name="Kohler A."/>
            <person name="Barry K."/>
            <person name="LaButti K."/>
            <person name="Morin E."/>
            <person name="Salamov A."/>
            <person name="Lipzen A."/>
            <person name="Mereny Z."/>
            <person name="Hegedus B."/>
            <person name="Baldrian P."/>
            <person name="Stursova M."/>
            <person name="Weitz H."/>
            <person name="Taylor A."/>
            <person name="Grigoriev I.V."/>
            <person name="Nagy L.G."/>
            <person name="Martin F."/>
            <person name="Kauserud H."/>
        </authorList>
    </citation>
    <scope>NUCLEOTIDE SEQUENCE</scope>
    <source>
        <strain evidence="1">CBHHK002</strain>
    </source>
</reference>
<name>A0AAD7F4W8_9AGAR</name>
<evidence type="ECO:0008006" key="3">
    <source>
        <dbReference type="Google" id="ProtNLM"/>
    </source>
</evidence>
<evidence type="ECO:0000313" key="1">
    <source>
        <dbReference type="EMBL" id="KAJ7368754.1"/>
    </source>
</evidence>
<dbReference type="AlphaFoldDB" id="A0AAD7F4W8"/>
<dbReference type="Proteomes" id="UP001218218">
    <property type="component" value="Unassembled WGS sequence"/>
</dbReference>
<keyword evidence="2" id="KW-1185">Reference proteome</keyword>
<evidence type="ECO:0000313" key="2">
    <source>
        <dbReference type="Proteomes" id="UP001218218"/>
    </source>
</evidence>
<protein>
    <recommendedName>
        <fullName evidence="3">F-box domain-containing protein</fullName>
    </recommendedName>
</protein>
<comment type="caution">
    <text evidence="1">The sequence shown here is derived from an EMBL/GenBank/DDBJ whole genome shotgun (WGS) entry which is preliminary data.</text>
</comment>